<organism evidence="3 4">
    <name type="scientific">Sneathiella chinensis</name>
    <dbReference type="NCBI Taxonomy" id="349750"/>
    <lineage>
        <taxon>Bacteria</taxon>
        <taxon>Pseudomonadati</taxon>
        <taxon>Pseudomonadota</taxon>
        <taxon>Alphaproteobacteria</taxon>
        <taxon>Sneathiellales</taxon>
        <taxon>Sneathiellaceae</taxon>
        <taxon>Sneathiella</taxon>
    </lineage>
</organism>
<comment type="caution">
    <text evidence="3">The sequence shown here is derived from an EMBL/GenBank/DDBJ whole genome shotgun (WGS) entry which is preliminary data.</text>
</comment>
<keyword evidence="1" id="KW-1133">Transmembrane helix</keyword>
<dbReference type="InterPro" id="IPR012495">
    <property type="entry name" value="TadE-like_dom"/>
</dbReference>
<evidence type="ECO:0000259" key="2">
    <source>
        <dbReference type="Pfam" id="PF07811"/>
    </source>
</evidence>
<name>A0ABQ5U5T1_9PROT</name>
<protein>
    <recommendedName>
        <fullName evidence="2">TadE-like domain-containing protein</fullName>
    </recommendedName>
</protein>
<evidence type="ECO:0000313" key="3">
    <source>
        <dbReference type="EMBL" id="GLQ06672.1"/>
    </source>
</evidence>
<reference evidence="3" key="2">
    <citation type="submission" date="2023-01" db="EMBL/GenBank/DDBJ databases">
        <title>Draft genome sequence of Sneathiella chinensis strain NBRC 103408.</title>
        <authorList>
            <person name="Sun Q."/>
            <person name="Mori K."/>
        </authorList>
    </citation>
    <scope>NUCLEOTIDE SEQUENCE</scope>
    <source>
        <strain evidence="3">NBRC 103408</strain>
    </source>
</reference>
<dbReference type="EMBL" id="BSNF01000006">
    <property type="protein sequence ID" value="GLQ06672.1"/>
    <property type="molecule type" value="Genomic_DNA"/>
</dbReference>
<keyword evidence="1" id="KW-0812">Transmembrane</keyword>
<feature type="domain" description="TadE-like" evidence="2">
    <location>
        <begin position="13"/>
        <end position="51"/>
    </location>
</feature>
<dbReference type="RefSeq" id="WP_169560817.1">
    <property type="nucleotide sequence ID" value="NZ_BSNF01000006.1"/>
</dbReference>
<evidence type="ECO:0000313" key="4">
    <source>
        <dbReference type="Proteomes" id="UP001161409"/>
    </source>
</evidence>
<sequence>MFLPEAFARSEGGSVFVETALLMPVLVFLLVLGFDLVRLVQLDHEAEEMLTQGLVHLSEADYPDQETVQSLHGRFQAQLHEDIKAVGLGLSAHILHLPGEGGEGLPLSLSGRLVGRDCPQAGRAWLKGGSQSEPAPFETGQINAPVLPDQYLAVLTLCLYPADAFFLTGFFEASAEGMTVSGARPLSYRQVPPE</sequence>
<accession>A0ABQ5U5T1</accession>
<gene>
    <name evidence="3" type="ORF">GCM10007924_18930</name>
</gene>
<dbReference type="Pfam" id="PF07811">
    <property type="entry name" value="TadE"/>
    <property type="match status" value="1"/>
</dbReference>
<keyword evidence="4" id="KW-1185">Reference proteome</keyword>
<reference evidence="3" key="1">
    <citation type="journal article" date="2014" name="Int. J. Syst. Evol. Microbiol.">
        <title>Complete genome of a new Firmicutes species belonging to the dominant human colonic microbiota ('Ruminococcus bicirculans') reveals two chromosomes and a selective capacity to utilize plant glucans.</title>
        <authorList>
            <consortium name="NISC Comparative Sequencing Program"/>
            <person name="Wegmann U."/>
            <person name="Louis P."/>
            <person name="Goesmann A."/>
            <person name="Henrissat B."/>
            <person name="Duncan S.H."/>
            <person name="Flint H.J."/>
        </authorList>
    </citation>
    <scope>NUCLEOTIDE SEQUENCE</scope>
    <source>
        <strain evidence="3">NBRC 103408</strain>
    </source>
</reference>
<feature type="transmembrane region" description="Helical" evidence="1">
    <location>
        <begin position="20"/>
        <end position="40"/>
    </location>
</feature>
<evidence type="ECO:0000256" key="1">
    <source>
        <dbReference type="SAM" id="Phobius"/>
    </source>
</evidence>
<proteinExistence type="predicted"/>
<keyword evidence="1" id="KW-0472">Membrane</keyword>
<dbReference type="Proteomes" id="UP001161409">
    <property type="component" value="Unassembled WGS sequence"/>
</dbReference>